<keyword evidence="1" id="KW-0732">Signal</keyword>
<gene>
    <name evidence="2" type="ORF">HICCMSTLAB_LOCUS6275</name>
</gene>
<accession>A0A8J2MS55</accession>
<dbReference type="InterPro" id="IPR036846">
    <property type="entry name" value="GM2-AP_sf"/>
</dbReference>
<dbReference type="Proteomes" id="UP000786811">
    <property type="component" value="Unassembled WGS sequence"/>
</dbReference>
<organism evidence="2 3">
    <name type="scientific">Cotesia congregata</name>
    <name type="common">Parasitoid wasp</name>
    <name type="synonym">Apanteles congregatus</name>
    <dbReference type="NCBI Taxonomy" id="51543"/>
    <lineage>
        <taxon>Eukaryota</taxon>
        <taxon>Metazoa</taxon>
        <taxon>Ecdysozoa</taxon>
        <taxon>Arthropoda</taxon>
        <taxon>Hexapoda</taxon>
        <taxon>Insecta</taxon>
        <taxon>Pterygota</taxon>
        <taxon>Neoptera</taxon>
        <taxon>Endopterygota</taxon>
        <taxon>Hymenoptera</taxon>
        <taxon>Apocrita</taxon>
        <taxon>Ichneumonoidea</taxon>
        <taxon>Braconidae</taxon>
        <taxon>Microgastrinae</taxon>
        <taxon>Cotesia</taxon>
    </lineage>
</organism>
<evidence type="ECO:0000256" key="1">
    <source>
        <dbReference type="ARBA" id="ARBA00022729"/>
    </source>
</evidence>
<dbReference type="EMBL" id="CAJNRD030001120">
    <property type="protein sequence ID" value="CAG5092643.1"/>
    <property type="molecule type" value="Genomic_DNA"/>
</dbReference>
<comment type="caution">
    <text evidence="2">The sequence shown here is derived from an EMBL/GenBank/DDBJ whole genome shotgun (WGS) entry which is preliminary data.</text>
</comment>
<name>A0A8J2MS55_COTCN</name>
<dbReference type="AlphaFoldDB" id="A0A8J2MS55"/>
<dbReference type="Gene3D" id="2.70.220.10">
    <property type="entry name" value="Ganglioside GM2 activator"/>
    <property type="match status" value="1"/>
</dbReference>
<proteinExistence type="predicted"/>
<keyword evidence="3" id="KW-1185">Reference proteome</keyword>
<sequence length="142" mass="16120">MRDSLCPVYDAEYMTEPDTYVDDNNGLFFNFSIIKTVPSTIEGYLAIIGASMGEYVVDIGINLIMPFCEMLDEPLFMSPLLQMFGFNKDNCPPKPGVYGSESYTVPTSMFPENFPPNQYKIAFEIMNEGKQILVIDVYFDIQ</sequence>
<evidence type="ECO:0000313" key="2">
    <source>
        <dbReference type="EMBL" id="CAG5092643.1"/>
    </source>
</evidence>
<evidence type="ECO:0000313" key="3">
    <source>
        <dbReference type="Proteomes" id="UP000786811"/>
    </source>
</evidence>
<protein>
    <submittedName>
        <fullName evidence="2">Uncharacterized protein</fullName>
    </submittedName>
</protein>
<reference evidence="2" key="1">
    <citation type="submission" date="2021-04" db="EMBL/GenBank/DDBJ databases">
        <authorList>
            <person name="Chebbi M.A.C M."/>
        </authorList>
    </citation>
    <scope>NUCLEOTIDE SEQUENCE</scope>
</reference>
<dbReference type="OrthoDB" id="7688248at2759"/>